<evidence type="ECO:0000259" key="3">
    <source>
        <dbReference type="Pfam" id="PF13115"/>
    </source>
</evidence>
<feature type="region of interest" description="Disordered" evidence="1">
    <location>
        <begin position="138"/>
        <end position="157"/>
    </location>
</feature>
<gene>
    <name evidence="4" type="ORF">SAMN05421663_102479</name>
</gene>
<feature type="compositionally biased region" description="Basic and acidic residues" evidence="1">
    <location>
        <begin position="138"/>
        <end position="149"/>
    </location>
</feature>
<sequence length="157" mass="17696">MRVVKFSPLLLTFFLLAACSADPEAADHYAKREEVNVIIEAPASIEADSAPQIDVKLTQDGQVLEQEASVHFLVWKDDNKADAESIPASLEDGTYHLEYNFPSDGVYFIKADVKVDNIHLMPTKQIRVGELTEEEKEKILEEQEQKKQENSGGHHHH</sequence>
<reference evidence="5" key="1">
    <citation type="submission" date="2016-10" db="EMBL/GenBank/DDBJ databases">
        <authorList>
            <person name="Varghese N."/>
            <person name="Submissions S."/>
        </authorList>
    </citation>
    <scope>NUCLEOTIDE SEQUENCE [LARGE SCALE GENOMIC DNA]</scope>
    <source>
        <strain evidence="5">DSM 21620</strain>
    </source>
</reference>
<protein>
    <submittedName>
        <fullName evidence="4">YtkA-like</fullName>
    </submittedName>
</protein>
<dbReference type="InterPro" id="IPR032693">
    <property type="entry name" value="YtkA-like_dom"/>
</dbReference>
<evidence type="ECO:0000313" key="4">
    <source>
        <dbReference type="EMBL" id="SDC45842.1"/>
    </source>
</evidence>
<dbReference type="EMBL" id="FMZB01000002">
    <property type="protein sequence ID" value="SDC45842.1"/>
    <property type="molecule type" value="Genomic_DNA"/>
</dbReference>
<evidence type="ECO:0000313" key="5">
    <source>
        <dbReference type="Proteomes" id="UP000198666"/>
    </source>
</evidence>
<dbReference type="AlphaFoldDB" id="A0A1G6LRF2"/>
<proteinExistence type="predicted"/>
<feature type="signal peptide" evidence="2">
    <location>
        <begin position="1"/>
        <end position="25"/>
    </location>
</feature>
<feature type="domain" description="YtkA-like" evidence="3">
    <location>
        <begin position="30"/>
        <end position="110"/>
    </location>
</feature>
<accession>A0A1G6LRF2</accession>
<dbReference type="Pfam" id="PF13115">
    <property type="entry name" value="YtkA"/>
    <property type="match status" value="1"/>
</dbReference>
<organism evidence="4 5">
    <name type="scientific">Terribacillus halophilus</name>
    <dbReference type="NCBI Taxonomy" id="361279"/>
    <lineage>
        <taxon>Bacteria</taxon>
        <taxon>Bacillati</taxon>
        <taxon>Bacillota</taxon>
        <taxon>Bacilli</taxon>
        <taxon>Bacillales</taxon>
        <taxon>Bacillaceae</taxon>
        <taxon>Terribacillus</taxon>
    </lineage>
</organism>
<dbReference type="RefSeq" id="WP_170829584.1">
    <property type="nucleotide sequence ID" value="NZ_FMZB01000002.1"/>
</dbReference>
<evidence type="ECO:0000256" key="1">
    <source>
        <dbReference type="SAM" id="MobiDB-lite"/>
    </source>
</evidence>
<name>A0A1G6LRF2_9BACI</name>
<dbReference type="PROSITE" id="PS51257">
    <property type="entry name" value="PROKAR_LIPOPROTEIN"/>
    <property type="match status" value="1"/>
</dbReference>
<keyword evidence="5" id="KW-1185">Reference proteome</keyword>
<feature type="chain" id="PRO_5038858773" evidence="2">
    <location>
        <begin position="26"/>
        <end position="157"/>
    </location>
</feature>
<dbReference type="Proteomes" id="UP000198666">
    <property type="component" value="Unassembled WGS sequence"/>
</dbReference>
<keyword evidence="2" id="KW-0732">Signal</keyword>
<evidence type="ECO:0000256" key="2">
    <source>
        <dbReference type="SAM" id="SignalP"/>
    </source>
</evidence>
<dbReference type="STRING" id="361279.SAMN05421663_102479"/>